<dbReference type="InterPro" id="IPR024185">
    <property type="entry name" value="FTHF_cligase-like_sf"/>
</dbReference>
<dbReference type="PANTHER" id="PTHR43682">
    <property type="entry name" value="LACTATE UTILIZATION PROTEIN C"/>
    <property type="match status" value="1"/>
</dbReference>
<dbReference type="Proteomes" id="UP000245647">
    <property type="component" value="Unassembled WGS sequence"/>
</dbReference>
<gene>
    <name evidence="2" type="ORF">DDR33_19395</name>
</gene>
<sequence length="193" mass="21045">MTSREKILAAVAANQPSLVPLPELNIPPVSQVGKVEKFISVATAIGSRVFEVKDFEELKENIAKLFLSPGRAVSSFTELSDIAETEIPDPDPHSLQDVNLAVLKAELGVAENGSMWVPETNMIQRILPFITQHLVLVLEKTKIINTMHEAYQMPETQNPGFGAFIAGPSKTADIEQSLVLGAHGPRSMTIFLM</sequence>
<evidence type="ECO:0000313" key="3">
    <source>
        <dbReference type="Proteomes" id="UP000245647"/>
    </source>
</evidence>
<dbReference type="PANTHER" id="PTHR43682:SF1">
    <property type="entry name" value="LACTATE UTILIZATION PROTEIN C"/>
    <property type="match status" value="1"/>
</dbReference>
<dbReference type="Gene3D" id="3.40.50.10420">
    <property type="entry name" value="NagB/RpiA/CoA transferase-like"/>
    <property type="match status" value="1"/>
</dbReference>
<dbReference type="AlphaFoldDB" id="A0A2U2PCC2"/>
<feature type="domain" description="LUD" evidence="1">
    <location>
        <begin position="97"/>
        <end position="193"/>
    </location>
</feature>
<dbReference type="SUPFAM" id="SSF100950">
    <property type="entry name" value="NagB/RpiA/CoA transferase-like"/>
    <property type="match status" value="1"/>
</dbReference>
<evidence type="ECO:0000259" key="1">
    <source>
        <dbReference type="Pfam" id="PF02589"/>
    </source>
</evidence>
<dbReference type="InterPro" id="IPR037171">
    <property type="entry name" value="NagB/RpiA_transferase-like"/>
</dbReference>
<proteinExistence type="predicted"/>
<dbReference type="Pfam" id="PF02589">
    <property type="entry name" value="LUD_dom"/>
    <property type="match status" value="1"/>
</dbReference>
<accession>A0A2U2PCC2</accession>
<evidence type="ECO:0000313" key="2">
    <source>
        <dbReference type="EMBL" id="PWG79010.1"/>
    </source>
</evidence>
<comment type="caution">
    <text evidence="2">The sequence shown here is derived from an EMBL/GenBank/DDBJ whole genome shotgun (WGS) entry which is preliminary data.</text>
</comment>
<reference evidence="2 3" key="1">
    <citation type="submission" date="2018-04" db="EMBL/GenBank/DDBJ databases">
        <title>Pedobacter chongqingensis sp. nov., isolated from a rottenly hemp rope.</title>
        <authorList>
            <person name="Cai Y."/>
        </authorList>
    </citation>
    <scope>NUCLEOTIDE SEQUENCE [LARGE SCALE GENOMIC DNA]</scope>
    <source>
        <strain evidence="2 3">FJ4-8</strain>
    </source>
</reference>
<dbReference type="OrthoDB" id="9794157at2"/>
<protein>
    <submittedName>
        <fullName evidence="2">Lactate utilization protein B/C</fullName>
    </submittedName>
</protein>
<name>A0A2U2PCC2_9SPHI</name>
<dbReference type="InterPro" id="IPR003741">
    <property type="entry name" value="LUD_dom"/>
</dbReference>
<keyword evidence="3" id="KW-1185">Reference proteome</keyword>
<organism evidence="2 3">
    <name type="scientific">Pararcticibacter amylolyticus</name>
    <dbReference type="NCBI Taxonomy" id="2173175"/>
    <lineage>
        <taxon>Bacteria</taxon>
        <taxon>Pseudomonadati</taxon>
        <taxon>Bacteroidota</taxon>
        <taxon>Sphingobacteriia</taxon>
        <taxon>Sphingobacteriales</taxon>
        <taxon>Sphingobacteriaceae</taxon>
        <taxon>Pararcticibacter</taxon>
    </lineage>
</organism>
<dbReference type="EMBL" id="QEAS01000018">
    <property type="protein sequence ID" value="PWG79010.1"/>
    <property type="molecule type" value="Genomic_DNA"/>
</dbReference>